<dbReference type="Proteomes" id="UP001328107">
    <property type="component" value="Unassembled WGS sequence"/>
</dbReference>
<organism evidence="1 2">
    <name type="scientific">Pristionchus mayeri</name>
    <dbReference type="NCBI Taxonomy" id="1317129"/>
    <lineage>
        <taxon>Eukaryota</taxon>
        <taxon>Metazoa</taxon>
        <taxon>Ecdysozoa</taxon>
        <taxon>Nematoda</taxon>
        <taxon>Chromadorea</taxon>
        <taxon>Rhabditida</taxon>
        <taxon>Rhabditina</taxon>
        <taxon>Diplogasteromorpha</taxon>
        <taxon>Diplogasteroidea</taxon>
        <taxon>Neodiplogasteridae</taxon>
        <taxon>Pristionchus</taxon>
    </lineage>
</organism>
<sequence>KGKCDTLEIHNPFYLYYLKKKCADMLIQILPNLDKKIWFESLRLCYDNVIENEENENGHIVHAGRYNISVKHVSRPHEIVRKY</sequence>
<gene>
    <name evidence="1" type="ORF">PMAYCL1PPCAC_00577</name>
</gene>
<name>A0AAN4YWQ6_9BILA</name>
<comment type="caution">
    <text evidence="1">The sequence shown here is derived from an EMBL/GenBank/DDBJ whole genome shotgun (WGS) entry which is preliminary data.</text>
</comment>
<reference evidence="2" key="1">
    <citation type="submission" date="2022-10" db="EMBL/GenBank/DDBJ databases">
        <title>Genome assembly of Pristionchus species.</title>
        <authorList>
            <person name="Yoshida K."/>
            <person name="Sommer R.J."/>
        </authorList>
    </citation>
    <scope>NUCLEOTIDE SEQUENCE [LARGE SCALE GENOMIC DNA]</scope>
    <source>
        <strain evidence="2">RS5460</strain>
    </source>
</reference>
<protein>
    <submittedName>
        <fullName evidence="1">Uncharacterized protein</fullName>
    </submittedName>
</protein>
<accession>A0AAN4YWQ6</accession>
<keyword evidence="2" id="KW-1185">Reference proteome</keyword>
<evidence type="ECO:0000313" key="1">
    <source>
        <dbReference type="EMBL" id="GMR30382.1"/>
    </source>
</evidence>
<proteinExistence type="predicted"/>
<feature type="non-terminal residue" evidence="1">
    <location>
        <position position="1"/>
    </location>
</feature>
<dbReference type="AlphaFoldDB" id="A0AAN4YWQ6"/>
<evidence type="ECO:0000313" key="2">
    <source>
        <dbReference type="Proteomes" id="UP001328107"/>
    </source>
</evidence>
<dbReference type="EMBL" id="BTRK01000001">
    <property type="protein sequence ID" value="GMR30382.1"/>
    <property type="molecule type" value="Genomic_DNA"/>
</dbReference>